<organism evidence="1 2">
    <name type="scientific">Beta vulgaris subsp. vulgaris</name>
    <name type="common">Beet</name>
    <dbReference type="NCBI Taxonomy" id="3555"/>
    <lineage>
        <taxon>Eukaryota</taxon>
        <taxon>Viridiplantae</taxon>
        <taxon>Streptophyta</taxon>
        <taxon>Embryophyta</taxon>
        <taxon>Tracheophyta</taxon>
        <taxon>Spermatophyta</taxon>
        <taxon>Magnoliopsida</taxon>
        <taxon>eudicotyledons</taxon>
        <taxon>Gunneridae</taxon>
        <taxon>Pentapetalae</taxon>
        <taxon>Caryophyllales</taxon>
        <taxon>Chenopodiaceae</taxon>
        <taxon>Betoideae</taxon>
        <taxon>Beta</taxon>
    </lineage>
</organism>
<dbReference type="EMBL" id="KQ090542">
    <property type="protein sequence ID" value="KMS95118.1"/>
    <property type="molecule type" value="Genomic_DNA"/>
</dbReference>
<dbReference type="AlphaFoldDB" id="A0A0J8B5F4"/>
<name>A0A0J8B5F4_BETVV</name>
<reference evidence="1 2" key="1">
    <citation type="journal article" date="2014" name="Nature">
        <title>The genome of the recently domesticated crop plant sugar beet (Beta vulgaris).</title>
        <authorList>
            <person name="Dohm J.C."/>
            <person name="Minoche A.E."/>
            <person name="Holtgrawe D."/>
            <person name="Capella-Gutierrez S."/>
            <person name="Zakrzewski F."/>
            <person name="Tafer H."/>
            <person name="Rupp O."/>
            <person name="Sorensen T.R."/>
            <person name="Stracke R."/>
            <person name="Reinhardt R."/>
            <person name="Goesmann A."/>
            <person name="Kraft T."/>
            <person name="Schulz B."/>
            <person name="Stadler P.F."/>
            <person name="Schmidt T."/>
            <person name="Gabaldon T."/>
            <person name="Lehrach H."/>
            <person name="Weisshaar B."/>
            <person name="Himmelbauer H."/>
        </authorList>
    </citation>
    <scope>NUCLEOTIDE SEQUENCE [LARGE SCALE GENOMIC DNA]</scope>
    <source>
        <tissue evidence="1">Taproot</tissue>
    </source>
</reference>
<accession>A0A0J8B5F4</accession>
<sequence>MTSSSTLSLDSKKVKCHNGTPMAILKACTRRVKKMTRLLKGMNRNKERKAKEGGFTVRICKIHKRVEWSFHVFDSVSIKSTNLSARNNKLQAPQIRLLGP</sequence>
<keyword evidence="2" id="KW-1185">Reference proteome</keyword>
<evidence type="ECO:0000313" key="2">
    <source>
        <dbReference type="Proteomes" id="UP000035740"/>
    </source>
</evidence>
<evidence type="ECO:0000313" key="1">
    <source>
        <dbReference type="EMBL" id="KMS95118.1"/>
    </source>
</evidence>
<dbReference type="Gramene" id="KMS95118">
    <property type="protein sequence ID" value="KMS95118"/>
    <property type="gene ID" value="BVRB_012140"/>
</dbReference>
<gene>
    <name evidence="1" type="ORF">BVRB_012140</name>
</gene>
<protein>
    <submittedName>
        <fullName evidence="1">Uncharacterized protein</fullName>
    </submittedName>
</protein>
<dbReference type="Proteomes" id="UP000035740">
    <property type="component" value="Unassembled WGS sequence"/>
</dbReference>
<proteinExistence type="predicted"/>